<evidence type="ECO:0000256" key="3">
    <source>
        <dbReference type="SAM" id="SignalP"/>
    </source>
</evidence>
<feature type="region of interest" description="Disordered" evidence="1">
    <location>
        <begin position="246"/>
        <end position="294"/>
    </location>
</feature>
<feature type="compositionally biased region" description="Low complexity" evidence="1">
    <location>
        <begin position="168"/>
        <end position="185"/>
    </location>
</feature>
<evidence type="ECO:0000313" key="5">
    <source>
        <dbReference type="Proteomes" id="UP001595868"/>
    </source>
</evidence>
<name>A0ABV8KN74_9ACTN</name>
<gene>
    <name evidence="4" type="ORF">ACFOX0_15860</name>
</gene>
<feature type="compositionally biased region" description="Pro residues" evidence="1">
    <location>
        <begin position="255"/>
        <end position="278"/>
    </location>
</feature>
<feature type="region of interest" description="Disordered" evidence="1">
    <location>
        <begin position="159"/>
        <end position="191"/>
    </location>
</feature>
<dbReference type="Proteomes" id="UP001595868">
    <property type="component" value="Unassembled WGS sequence"/>
</dbReference>
<dbReference type="EMBL" id="JBHSBN010000009">
    <property type="protein sequence ID" value="MFC4107392.1"/>
    <property type="molecule type" value="Genomic_DNA"/>
</dbReference>
<keyword evidence="3" id="KW-0732">Signal</keyword>
<feature type="transmembrane region" description="Helical" evidence="2">
    <location>
        <begin position="213"/>
        <end position="238"/>
    </location>
</feature>
<reference evidence="5" key="1">
    <citation type="journal article" date="2019" name="Int. J. Syst. Evol. Microbiol.">
        <title>The Global Catalogue of Microorganisms (GCM) 10K type strain sequencing project: providing services to taxonomists for standard genome sequencing and annotation.</title>
        <authorList>
            <consortium name="The Broad Institute Genomics Platform"/>
            <consortium name="The Broad Institute Genome Sequencing Center for Infectious Disease"/>
            <person name="Wu L."/>
            <person name="Ma J."/>
        </authorList>
    </citation>
    <scope>NUCLEOTIDE SEQUENCE [LARGE SCALE GENOMIC DNA]</scope>
    <source>
        <strain evidence="5">2902at01</strain>
    </source>
</reference>
<feature type="signal peptide" evidence="3">
    <location>
        <begin position="1"/>
        <end position="30"/>
    </location>
</feature>
<organism evidence="4 5">
    <name type="scientific">Micromonospora zhanjiangensis</name>
    <dbReference type="NCBI Taxonomy" id="1522057"/>
    <lineage>
        <taxon>Bacteria</taxon>
        <taxon>Bacillati</taxon>
        <taxon>Actinomycetota</taxon>
        <taxon>Actinomycetes</taxon>
        <taxon>Micromonosporales</taxon>
        <taxon>Micromonosporaceae</taxon>
        <taxon>Micromonospora</taxon>
    </lineage>
</organism>
<keyword evidence="2" id="KW-1133">Transmembrane helix</keyword>
<evidence type="ECO:0000256" key="2">
    <source>
        <dbReference type="SAM" id="Phobius"/>
    </source>
</evidence>
<comment type="caution">
    <text evidence="4">The sequence shown here is derived from an EMBL/GenBank/DDBJ whole genome shotgun (WGS) entry which is preliminary data.</text>
</comment>
<keyword evidence="2" id="KW-0472">Membrane</keyword>
<proteinExistence type="predicted"/>
<keyword evidence="5" id="KW-1185">Reference proteome</keyword>
<protein>
    <submittedName>
        <fullName evidence="4">Uncharacterized protein</fullName>
    </submittedName>
</protein>
<accession>A0ABV8KN74</accession>
<sequence length="294" mass="29915">MAVRRGVTRFATVFLLFAGLVAVGSSPALAADEAKVGLRVPDSFTAGSSGQVVVTASRKGKECVVARTALAIELRGLEADQIRVEAMVGRDWQPVGLSGVGVGTVATSPTQPERPMLCEKRNVAVRYRVTFLSGVTSGTATVVAQVSAADGNVLGRKTDTARVAGRKASSSTPSATPSAAPSPSAVSDEQGIAASSAPAVAAPVQKSNSGGGFGLGGMVMVVGLGMVGIGAALLVVLLRRNRRDREPAADDGYQPVPPVVPAQYPPRFPGTGPFPPRPAAADATVVMPRLPNQP</sequence>
<evidence type="ECO:0000313" key="4">
    <source>
        <dbReference type="EMBL" id="MFC4107392.1"/>
    </source>
</evidence>
<evidence type="ECO:0000256" key="1">
    <source>
        <dbReference type="SAM" id="MobiDB-lite"/>
    </source>
</evidence>
<feature type="chain" id="PRO_5047106614" evidence="3">
    <location>
        <begin position="31"/>
        <end position="294"/>
    </location>
</feature>
<dbReference type="RefSeq" id="WP_377546227.1">
    <property type="nucleotide sequence ID" value="NZ_JBHSBN010000009.1"/>
</dbReference>
<keyword evidence="2" id="KW-0812">Transmembrane</keyword>